<sequence length="273" mass="33461">MIDFDDSKTFPYEIREWVLNRKEYFFSLFDKNDFSEWWELEHKLCNIRLWENSFIQQFIEKNIKTEVAVWHATRIEDRDSYEQNGIIVMEGRGSKAENNLMLLFQRIGMNENQIKEVFEHIYFLWDRDKNTRTNSVHFFVNRELVYNDDQMNAFALNLGGECVRWAIEGIDRELYRIEPYKRLWIMGTPSIIKFKCKIEEIDRYTREMLIAEIVKYYVVTDLYGFPYEFRFTGRKEGKVRPEDIIAIEEIQDFIKMQEKYDEYQNFYDELKRN</sequence>
<evidence type="ECO:0000313" key="2">
    <source>
        <dbReference type="Proteomes" id="UP000182121"/>
    </source>
</evidence>
<comment type="caution">
    <text evidence="1">The sequence shown here is derived from an EMBL/GenBank/DDBJ whole genome shotgun (WGS) entry which is preliminary data.</text>
</comment>
<proteinExistence type="predicted"/>
<accession>A0A1I0K1Q1</accession>
<name>A0A1I0K1Q1_9FIRM</name>
<dbReference type="EMBL" id="FOIO01000078">
    <property type="protein sequence ID" value="SEU16831.1"/>
    <property type="molecule type" value="Genomic_DNA"/>
</dbReference>
<reference evidence="1 2" key="1">
    <citation type="submission" date="2016-10" db="EMBL/GenBank/DDBJ databases">
        <authorList>
            <person name="Varghese N."/>
            <person name="Submissions S."/>
        </authorList>
    </citation>
    <scope>NUCLEOTIDE SEQUENCE [LARGE SCALE GENOMIC DNA]</scope>
    <source>
        <strain evidence="1 2">NLAE-zl-C196</strain>
    </source>
</reference>
<evidence type="ECO:0000313" key="1">
    <source>
        <dbReference type="EMBL" id="SEU16831.1"/>
    </source>
</evidence>
<organism evidence="1 2">
    <name type="scientific">Enterocloster clostridioformis</name>
    <dbReference type="NCBI Taxonomy" id="1531"/>
    <lineage>
        <taxon>Bacteria</taxon>
        <taxon>Bacillati</taxon>
        <taxon>Bacillota</taxon>
        <taxon>Clostridia</taxon>
        <taxon>Lachnospirales</taxon>
        <taxon>Lachnospiraceae</taxon>
        <taxon>Enterocloster</taxon>
    </lineage>
</organism>
<protein>
    <submittedName>
        <fullName evidence="1">Uncharacterized protein</fullName>
    </submittedName>
</protein>
<dbReference type="Proteomes" id="UP000182121">
    <property type="component" value="Unassembled WGS sequence"/>
</dbReference>
<dbReference type="AlphaFoldDB" id="A0A1I0K1Q1"/>
<dbReference type="RefSeq" id="WP_074664315.1">
    <property type="nucleotide sequence ID" value="NZ_FOIO01000078.1"/>
</dbReference>
<gene>
    <name evidence="1" type="ORF">SAMN05216521_10789</name>
</gene>